<dbReference type="EMBL" id="BORP01000004">
    <property type="protein sequence ID" value="GIO27487.1"/>
    <property type="molecule type" value="Genomic_DNA"/>
</dbReference>
<name>A0A919XAQ1_9BACI</name>
<accession>A0A919XAQ1</accession>
<evidence type="ECO:0000313" key="4">
    <source>
        <dbReference type="Proteomes" id="UP000676917"/>
    </source>
</evidence>
<feature type="transmembrane region" description="Helical" evidence="2">
    <location>
        <begin position="7"/>
        <end position="26"/>
    </location>
</feature>
<gene>
    <name evidence="3" type="ORF">J43TS3_20980</name>
</gene>
<reference evidence="3" key="1">
    <citation type="submission" date="2021-03" db="EMBL/GenBank/DDBJ databases">
        <title>Antimicrobial resistance genes in bacteria isolated from Japanese honey, and their potential for conferring macrolide and lincosamide resistance in the American foulbrood pathogen Paenibacillus larvae.</title>
        <authorList>
            <person name="Okamoto M."/>
            <person name="Kumagai M."/>
            <person name="Kanamori H."/>
            <person name="Takamatsu D."/>
        </authorList>
    </citation>
    <scope>NUCLEOTIDE SEQUENCE</scope>
    <source>
        <strain evidence="3">J43TS3</strain>
    </source>
</reference>
<keyword evidence="2" id="KW-1133">Transmembrane helix</keyword>
<sequence>MRKGKASFIIYGLIILAAIGIVWNLVTNPAGFLTNILMMVIMGLVLFGILYFVVFGRRGSSSEEKKYKQAVRQSKSKYTQNRNTVQTYQNQQPSTIKKKNKKRPNHLRVIDGNKAKRKKRASN</sequence>
<dbReference type="AlphaFoldDB" id="A0A919XAQ1"/>
<evidence type="ECO:0000256" key="1">
    <source>
        <dbReference type="SAM" id="MobiDB-lite"/>
    </source>
</evidence>
<feature type="compositionally biased region" description="Basic residues" evidence="1">
    <location>
        <begin position="96"/>
        <end position="106"/>
    </location>
</feature>
<organism evidence="3 4">
    <name type="scientific">Ornithinibacillus bavariensis</name>
    <dbReference type="NCBI Taxonomy" id="545502"/>
    <lineage>
        <taxon>Bacteria</taxon>
        <taxon>Bacillati</taxon>
        <taxon>Bacillota</taxon>
        <taxon>Bacilli</taxon>
        <taxon>Bacillales</taxon>
        <taxon>Bacillaceae</taxon>
        <taxon>Ornithinibacillus</taxon>
    </lineage>
</organism>
<keyword evidence="2" id="KW-0472">Membrane</keyword>
<dbReference type="NCBIfam" id="NF041554">
    <property type="entry name" value="SA1362_fam"/>
    <property type="match status" value="1"/>
</dbReference>
<feature type="transmembrane region" description="Helical" evidence="2">
    <location>
        <begin position="32"/>
        <end position="56"/>
    </location>
</feature>
<proteinExistence type="predicted"/>
<feature type="compositionally biased region" description="Polar residues" evidence="1">
    <location>
        <begin position="71"/>
        <end position="95"/>
    </location>
</feature>
<keyword evidence="4" id="KW-1185">Reference proteome</keyword>
<protein>
    <submittedName>
        <fullName evidence="3">Uncharacterized protein</fullName>
    </submittedName>
</protein>
<keyword evidence="2" id="KW-0812">Transmembrane</keyword>
<dbReference type="Proteomes" id="UP000676917">
    <property type="component" value="Unassembled WGS sequence"/>
</dbReference>
<evidence type="ECO:0000256" key="2">
    <source>
        <dbReference type="SAM" id="Phobius"/>
    </source>
</evidence>
<evidence type="ECO:0000313" key="3">
    <source>
        <dbReference type="EMBL" id="GIO27487.1"/>
    </source>
</evidence>
<dbReference type="InterPro" id="IPR048110">
    <property type="entry name" value="SA1362/YqhP-like"/>
</dbReference>
<comment type="caution">
    <text evidence="3">The sequence shown here is derived from an EMBL/GenBank/DDBJ whole genome shotgun (WGS) entry which is preliminary data.</text>
</comment>
<dbReference type="RefSeq" id="WP_212920980.1">
    <property type="nucleotide sequence ID" value="NZ_BORP01000004.1"/>
</dbReference>
<feature type="region of interest" description="Disordered" evidence="1">
    <location>
        <begin position="65"/>
        <end position="123"/>
    </location>
</feature>